<proteinExistence type="predicted"/>
<feature type="transmembrane region" description="Helical" evidence="1">
    <location>
        <begin position="12"/>
        <end position="30"/>
    </location>
</feature>
<organism evidence="2 3">
    <name type="scientific">Pseudomonas anguilliseptica</name>
    <dbReference type="NCBI Taxonomy" id="53406"/>
    <lineage>
        <taxon>Bacteria</taxon>
        <taxon>Pseudomonadati</taxon>
        <taxon>Pseudomonadota</taxon>
        <taxon>Gammaproteobacteria</taxon>
        <taxon>Pseudomonadales</taxon>
        <taxon>Pseudomonadaceae</taxon>
        <taxon>Pseudomonas</taxon>
    </lineage>
</organism>
<dbReference type="OrthoDB" id="5741895at2"/>
<accession>A0A1H5F3Y0</accession>
<keyword evidence="1" id="KW-1133">Transmembrane helix</keyword>
<evidence type="ECO:0000256" key="1">
    <source>
        <dbReference type="SAM" id="Phobius"/>
    </source>
</evidence>
<name>A0A1H5F3Y0_PSEAG</name>
<evidence type="ECO:0000313" key="2">
    <source>
        <dbReference type="EMBL" id="SED98013.1"/>
    </source>
</evidence>
<keyword evidence="1" id="KW-0472">Membrane</keyword>
<keyword evidence="1" id="KW-0812">Transmembrane</keyword>
<dbReference type="AlphaFoldDB" id="A0A1H5F3Y0"/>
<dbReference type="STRING" id="53406.SAMN05421553_3773"/>
<protein>
    <submittedName>
        <fullName evidence="2">Uncharacterized protein</fullName>
    </submittedName>
</protein>
<gene>
    <name evidence="2" type="ORF">SAMN05421553_3773</name>
</gene>
<dbReference type="EMBL" id="FNSC01000001">
    <property type="protein sequence ID" value="SED98013.1"/>
    <property type="molecule type" value="Genomic_DNA"/>
</dbReference>
<keyword evidence="3" id="KW-1185">Reference proteome</keyword>
<dbReference type="Proteomes" id="UP000242849">
    <property type="component" value="Unassembled WGS sequence"/>
</dbReference>
<reference evidence="3" key="1">
    <citation type="submission" date="2016-10" db="EMBL/GenBank/DDBJ databases">
        <authorList>
            <person name="Varghese N."/>
            <person name="Submissions S."/>
        </authorList>
    </citation>
    <scope>NUCLEOTIDE SEQUENCE [LARGE SCALE GENOMIC DNA]</scope>
    <source>
        <strain evidence="3">DSM 12111</strain>
    </source>
</reference>
<dbReference type="RefSeq" id="WP_139272702.1">
    <property type="nucleotide sequence ID" value="NZ_FNSC01000001.1"/>
</dbReference>
<evidence type="ECO:0000313" key="3">
    <source>
        <dbReference type="Proteomes" id="UP000242849"/>
    </source>
</evidence>
<sequence>MARRRRPSSPTAWLVGLVGTVAIALIGYYGRIAVIENMAERQILSAQRIQQQITEQQLARQQQAAQADAAIRQLKRDQMAKDAEEMRLSAERERRRSAAWDKFYQEPRGCDNWQSDQHMVECLSLKSHAKAEFQRKWAAGDFDQPQS</sequence>